<evidence type="ECO:0000256" key="2">
    <source>
        <dbReference type="ARBA" id="ARBA00022741"/>
    </source>
</evidence>
<dbReference type="Pfam" id="PF02629">
    <property type="entry name" value="CoA_binding"/>
    <property type="match status" value="1"/>
</dbReference>
<dbReference type="Proteomes" id="UP000001203">
    <property type="component" value="Chromosome circular"/>
</dbReference>
<organism evidence="4 5">
    <name type="scientific">Crocosphaera subtropica (strain ATCC 51142 / BH68)</name>
    <name type="common">Cyanothece sp. (strain ATCC 51142)</name>
    <dbReference type="NCBI Taxonomy" id="43989"/>
    <lineage>
        <taxon>Bacteria</taxon>
        <taxon>Bacillati</taxon>
        <taxon>Cyanobacteriota</taxon>
        <taxon>Cyanophyceae</taxon>
        <taxon>Oscillatoriophycideae</taxon>
        <taxon>Chroococcales</taxon>
        <taxon>Aphanothecaceae</taxon>
        <taxon>Crocosphaera</taxon>
        <taxon>Crocosphaera subtropica</taxon>
    </lineage>
</organism>
<dbReference type="PANTHER" id="PTHR11117">
    <property type="entry name" value="SUCCINYL-COA LIGASE SUBUNIT ALPHA"/>
    <property type="match status" value="1"/>
</dbReference>
<reference evidence="4 5" key="1">
    <citation type="journal article" date="2008" name="Proc. Natl. Acad. Sci. U.S.A.">
        <title>The genome of Cyanothece 51142, a unicellular diazotrophic cyanobacterium important in the marine nitrogen cycle.</title>
        <authorList>
            <person name="Welsh E.A."/>
            <person name="Liberton M."/>
            <person name="Stoeckel J."/>
            <person name="Loh T."/>
            <person name="Elvitigala T."/>
            <person name="Wang C."/>
            <person name="Wollam A."/>
            <person name="Fulton R.S."/>
            <person name="Clifton S.W."/>
            <person name="Jacobs J.M."/>
            <person name="Aurora R."/>
            <person name="Ghosh B.K."/>
            <person name="Sherman L.A."/>
            <person name="Smith R.D."/>
            <person name="Wilson R.K."/>
            <person name="Pakrasi H.B."/>
        </authorList>
    </citation>
    <scope>NUCLEOTIDE SEQUENCE [LARGE SCALE GENOMIC DNA]</scope>
    <source>
        <strain evidence="5">ATCC 51142 / BH68</strain>
    </source>
</reference>
<keyword evidence="2" id="KW-0547">Nucleotide-binding</keyword>
<dbReference type="AlphaFoldDB" id="B1WQJ7"/>
<dbReference type="GO" id="GO:0000166">
    <property type="term" value="F:nucleotide binding"/>
    <property type="evidence" value="ECO:0007669"/>
    <property type="project" value="UniProtKB-KW"/>
</dbReference>
<dbReference type="Gene3D" id="3.40.50.261">
    <property type="entry name" value="Succinyl-CoA synthetase domains"/>
    <property type="match status" value="1"/>
</dbReference>
<dbReference type="InterPro" id="IPR003781">
    <property type="entry name" value="CoA-bd"/>
</dbReference>
<dbReference type="EMBL" id="CP000806">
    <property type="protein sequence ID" value="ACB51708.1"/>
    <property type="molecule type" value="Genomic_DNA"/>
</dbReference>
<protein>
    <submittedName>
        <fullName evidence="4">Succinyl-CoA synthetase alpha chain</fullName>
    </submittedName>
</protein>
<keyword evidence="1" id="KW-0436">Ligase</keyword>
<dbReference type="InterPro" id="IPR016102">
    <property type="entry name" value="Succinyl-CoA_synth-like"/>
</dbReference>
<dbReference type="GO" id="GO:0009361">
    <property type="term" value="C:succinate-CoA ligase complex (ADP-forming)"/>
    <property type="evidence" value="ECO:0007669"/>
    <property type="project" value="TreeGrafter"/>
</dbReference>
<dbReference type="KEGG" id="cyt:cce_2358"/>
<evidence type="ECO:0000256" key="1">
    <source>
        <dbReference type="ARBA" id="ARBA00022598"/>
    </source>
</evidence>
<dbReference type="OrthoDB" id="9807196at2"/>
<dbReference type="eggNOG" id="COG0074">
    <property type="taxonomic scope" value="Bacteria"/>
</dbReference>
<dbReference type="InterPro" id="IPR005810">
    <property type="entry name" value="CoA_lig_alpha"/>
</dbReference>
<dbReference type="PIRSF" id="PIRSF001553">
    <property type="entry name" value="SucCS_alpha"/>
    <property type="match status" value="1"/>
</dbReference>
<dbReference type="GO" id="GO:0004775">
    <property type="term" value="F:succinate-CoA ligase (ADP-forming) activity"/>
    <property type="evidence" value="ECO:0007669"/>
    <property type="project" value="TreeGrafter"/>
</dbReference>
<feature type="domain" description="CoA-binding" evidence="3">
    <location>
        <begin position="2"/>
        <end position="99"/>
    </location>
</feature>
<dbReference type="SMART" id="SM00881">
    <property type="entry name" value="CoA_binding"/>
    <property type="match status" value="1"/>
</dbReference>
<accession>B1WQJ7</accession>
<sequence length="306" mass="33281">MKWEADSKVLIQGITNPLGISYAARMKAKGTNIVAGITLEEQTAEMDDIPIFTLVEEAVKQIGEIEISLILTPPYEVLDAGLEAMAAGIKQLVIVTSRVPPLDLIALLEQAQVTNTFVLGSGSEGLLVPDQFWLGIMEPDFYTAGQVGIISRCDRLMDEVALNLTQAGLGQSLAISLGSDAVMGSNFEQWLQIMEEDETTEAIILLGQPYSSPELLAAEYIDSAIEKPVIAYLPGILAPMNRSFGDATSIIASQLSYQRGDKTRENPTITALKKAGVKIANSVEEIPKLTKRIFSNQRRRSRTVNK</sequence>
<dbReference type="SUPFAM" id="SSF51735">
    <property type="entry name" value="NAD(P)-binding Rossmann-fold domains"/>
    <property type="match status" value="1"/>
</dbReference>
<dbReference type="SUPFAM" id="SSF52210">
    <property type="entry name" value="Succinyl-CoA synthetase domains"/>
    <property type="match status" value="1"/>
</dbReference>
<dbReference type="PRINTS" id="PR01798">
    <property type="entry name" value="SCOASYNTHASE"/>
</dbReference>
<name>B1WQJ7_CROS5</name>
<keyword evidence="5" id="KW-1185">Reference proteome</keyword>
<dbReference type="HOGENOM" id="CLU_052104_0_0_3"/>
<evidence type="ECO:0000313" key="5">
    <source>
        <dbReference type="Proteomes" id="UP000001203"/>
    </source>
</evidence>
<dbReference type="InterPro" id="IPR032875">
    <property type="entry name" value="Succ_CoA_lig_flav_dom"/>
</dbReference>
<dbReference type="GO" id="GO:0004776">
    <property type="term" value="F:succinate-CoA ligase (GDP-forming) activity"/>
    <property type="evidence" value="ECO:0007669"/>
    <property type="project" value="TreeGrafter"/>
</dbReference>
<gene>
    <name evidence="4" type="primary">sucD</name>
    <name evidence="4" type="ordered locus">cce_2358</name>
</gene>
<dbReference type="RefSeq" id="WP_009544946.1">
    <property type="nucleotide sequence ID" value="NC_010546.1"/>
</dbReference>
<dbReference type="InterPro" id="IPR036291">
    <property type="entry name" value="NAD(P)-bd_dom_sf"/>
</dbReference>
<evidence type="ECO:0000313" key="4">
    <source>
        <dbReference type="EMBL" id="ACB51708.1"/>
    </source>
</evidence>
<dbReference type="PANTHER" id="PTHR11117:SF2">
    <property type="entry name" value="SUCCINATE--COA LIGASE [ADP_GDP-FORMING] SUBUNIT ALPHA, MITOCHONDRIAL"/>
    <property type="match status" value="1"/>
</dbReference>
<evidence type="ECO:0000259" key="3">
    <source>
        <dbReference type="SMART" id="SM00881"/>
    </source>
</evidence>
<dbReference type="GO" id="GO:0006099">
    <property type="term" value="P:tricarboxylic acid cycle"/>
    <property type="evidence" value="ECO:0007669"/>
    <property type="project" value="TreeGrafter"/>
</dbReference>
<proteinExistence type="predicted"/>
<dbReference type="Pfam" id="PF13607">
    <property type="entry name" value="Succ_CoA_lig"/>
    <property type="match status" value="1"/>
</dbReference>
<dbReference type="STRING" id="43989.cce_2358"/>
<dbReference type="Gene3D" id="3.40.50.720">
    <property type="entry name" value="NAD(P)-binding Rossmann-like Domain"/>
    <property type="match status" value="1"/>
</dbReference>